<dbReference type="Proteomes" id="UP001500449">
    <property type="component" value="Unassembled WGS sequence"/>
</dbReference>
<dbReference type="InterPro" id="IPR013658">
    <property type="entry name" value="SGL"/>
</dbReference>
<dbReference type="PRINTS" id="PR01790">
    <property type="entry name" value="SMP30FAMILY"/>
</dbReference>
<keyword evidence="5" id="KW-1185">Reference proteome</keyword>
<evidence type="ECO:0000313" key="5">
    <source>
        <dbReference type="Proteomes" id="UP001500449"/>
    </source>
</evidence>
<dbReference type="InterPro" id="IPR051262">
    <property type="entry name" value="SMP-30/CGR1_Lactonase"/>
</dbReference>
<comment type="caution">
    <text evidence="4">The sequence shown here is derived from an EMBL/GenBank/DDBJ whole genome shotgun (WGS) entry which is preliminary data.</text>
</comment>
<evidence type="ECO:0000256" key="1">
    <source>
        <dbReference type="ARBA" id="ARBA00008853"/>
    </source>
</evidence>
<name>A0ABN2NEJ4_9PSEU</name>
<organism evidence="4 5">
    <name type="scientific">Pseudonocardia ailaonensis</name>
    <dbReference type="NCBI Taxonomy" id="367279"/>
    <lineage>
        <taxon>Bacteria</taxon>
        <taxon>Bacillati</taxon>
        <taxon>Actinomycetota</taxon>
        <taxon>Actinomycetes</taxon>
        <taxon>Pseudonocardiales</taxon>
        <taxon>Pseudonocardiaceae</taxon>
        <taxon>Pseudonocardia</taxon>
    </lineage>
</organism>
<evidence type="ECO:0000256" key="2">
    <source>
        <dbReference type="ARBA" id="ARBA00022801"/>
    </source>
</evidence>
<dbReference type="InterPro" id="IPR005511">
    <property type="entry name" value="SMP-30"/>
</dbReference>
<dbReference type="PANTHER" id="PTHR47572:SF4">
    <property type="entry name" value="LACTONASE DRP35"/>
    <property type="match status" value="1"/>
</dbReference>
<feature type="domain" description="SMP-30/Gluconolactonase/LRE-like region" evidence="3">
    <location>
        <begin position="18"/>
        <end position="258"/>
    </location>
</feature>
<accession>A0ABN2NEJ4</accession>
<comment type="similarity">
    <text evidence="1">Belongs to the SMP-30/CGR1 family.</text>
</comment>
<evidence type="ECO:0000313" key="4">
    <source>
        <dbReference type="EMBL" id="GAA1865824.1"/>
    </source>
</evidence>
<gene>
    <name evidence="4" type="ORF">GCM10009836_52770</name>
</gene>
<protein>
    <submittedName>
        <fullName evidence="4">SMP-30/gluconolactonase/LRE family protein</fullName>
    </submittedName>
</protein>
<evidence type="ECO:0000259" key="3">
    <source>
        <dbReference type="Pfam" id="PF08450"/>
    </source>
</evidence>
<dbReference type="EMBL" id="BAAAQK010000020">
    <property type="protein sequence ID" value="GAA1865824.1"/>
    <property type="molecule type" value="Genomic_DNA"/>
</dbReference>
<dbReference type="Gene3D" id="2.120.10.30">
    <property type="entry name" value="TolB, C-terminal domain"/>
    <property type="match status" value="1"/>
</dbReference>
<keyword evidence="2" id="KW-0378">Hydrolase</keyword>
<dbReference type="PANTHER" id="PTHR47572">
    <property type="entry name" value="LIPOPROTEIN-RELATED"/>
    <property type="match status" value="1"/>
</dbReference>
<sequence>MPGSDLVGTQLLLDGLRFAEAPRWYGGRLWFSDIFDQRVLTVDELGRVETVATFTGDELPCGLGFLPGGTPLVVDMHRPVVLRLDSDGPRVHADLTALAVGGLNDMVVASDGRAYVGSMGIPGSPSGAADGRIILVEPDGTARVVADGLMAPNGAVLTPDGRTYVVAEFPASRLTSFHLNADGTLGPRRIWADLRPGSADGIAVDADGAIWTASPRENECRRILEGGHVTDIVRVADRMPLACALGGADGHTLFILSAVGGEERIRRRTNTSVVEIARVRVPAYTEQ</sequence>
<dbReference type="InterPro" id="IPR011042">
    <property type="entry name" value="6-blade_b-propeller_TolB-like"/>
</dbReference>
<dbReference type="Pfam" id="PF08450">
    <property type="entry name" value="SGL"/>
    <property type="match status" value="1"/>
</dbReference>
<reference evidence="4 5" key="1">
    <citation type="journal article" date="2019" name="Int. J. Syst. Evol. Microbiol.">
        <title>The Global Catalogue of Microorganisms (GCM) 10K type strain sequencing project: providing services to taxonomists for standard genome sequencing and annotation.</title>
        <authorList>
            <consortium name="The Broad Institute Genomics Platform"/>
            <consortium name="The Broad Institute Genome Sequencing Center for Infectious Disease"/>
            <person name="Wu L."/>
            <person name="Ma J."/>
        </authorList>
    </citation>
    <scope>NUCLEOTIDE SEQUENCE [LARGE SCALE GENOMIC DNA]</scope>
    <source>
        <strain evidence="4 5">JCM 16009</strain>
    </source>
</reference>
<proteinExistence type="inferred from homology"/>
<dbReference type="RefSeq" id="WP_344422589.1">
    <property type="nucleotide sequence ID" value="NZ_BAAAQK010000020.1"/>
</dbReference>
<dbReference type="SUPFAM" id="SSF63829">
    <property type="entry name" value="Calcium-dependent phosphotriesterase"/>
    <property type="match status" value="1"/>
</dbReference>